<dbReference type="InterPro" id="IPR048320">
    <property type="entry name" value="COG3_N"/>
</dbReference>
<evidence type="ECO:0000256" key="6">
    <source>
        <dbReference type="ARBA" id="ARBA00023034"/>
    </source>
</evidence>
<feature type="domain" description="Conserved oligomeric Golgi complex subunit 3 C-terminal" evidence="11">
    <location>
        <begin position="173"/>
        <end position="449"/>
    </location>
</feature>
<reference evidence="12 13" key="1">
    <citation type="submission" date="2016-05" db="EMBL/GenBank/DDBJ databases">
        <title>First whole genome sequencing of Entamoeba histolytica HM1:IMSS-clone-6.</title>
        <authorList>
            <person name="Mukherjee Avik.K."/>
            <person name="Izumyama S."/>
            <person name="Nakada-Tsukui K."/>
            <person name="Nozaki T."/>
        </authorList>
    </citation>
    <scope>NUCLEOTIDE SEQUENCE [LARGE SCALE GENOMIC DNA]</scope>
    <source>
        <strain evidence="12 13">HM1:IMSS clone 6</strain>
    </source>
</reference>
<dbReference type="OMA" id="CEDLITH"/>
<keyword evidence="9" id="KW-0175">Coiled coil</keyword>
<dbReference type="Pfam" id="PF04136">
    <property type="entry name" value="COG3_N"/>
    <property type="match status" value="1"/>
</dbReference>
<name>A0A5K1V6D6_ENTHI</name>
<dbReference type="GO" id="GO:0007030">
    <property type="term" value="P:Golgi organization"/>
    <property type="evidence" value="ECO:0007669"/>
    <property type="project" value="TreeGrafter"/>
</dbReference>
<evidence type="ECO:0000259" key="11">
    <source>
        <dbReference type="Pfam" id="PF20671"/>
    </source>
</evidence>
<keyword evidence="6" id="KW-0333">Golgi apparatus</keyword>
<dbReference type="VEuPathDB" id="AmoebaDB:EHI8A_082250"/>
<feature type="domain" description="Conserved oligomeric Golgi complex subunit 3 N-terminal" evidence="10">
    <location>
        <begin position="6"/>
        <end position="145"/>
    </location>
</feature>
<feature type="coiled-coil region" evidence="9">
    <location>
        <begin position="4"/>
        <end position="69"/>
    </location>
</feature>
<evidence type="ECO:0000256" key="4">
    <source>
        <dbReference type="ARBA" id="ARBA00022448"/>
    </source>
</evidence>
<dbReference type="GO" id="GO:0006886">
    <property type="term" value="P:intracellular protein transport"/>
    <property type="evidence" value="ECO:0007669"/>
    <property type="project" value="InterPro"/>
</dbReference>
<gene>
    <name evidence="12" type="ORF">CL6EHI_147890</name>
</gene>
<comment type="similarity">
    <text evidence="2">Belongs to the COG3 family.</text>
</comment>
<keyword evidence="7" id="KW-0472">Membrane</keyword>
<dbReference type="GO" id="GO:0017119">
    <property type="term" value="C:Golgi transport complex"/>
    <property type="evidence" value="ECO:0007669"/>
    <property type="project" value="TreeGrafter"/>
</dbReference>
<sequence length="573" mass="67077">MEIILQLKNQLDNLSIIEKSLNEQNEKINEIDGIVNGIDSKSNELFIQCNEILKKKNKEEEILKKVEKEIRYYEAFDRLSLLINNPKTINFYSSQFKECYIEINECIEYFYNKKNDVECYTYLLKYQQLKSKILNYLSIFIKKQIDDLHQECSTIPVLPLNQFTKSVLYKSQITTEFKELIKILEIKKGILESSYLDECIKHYLNIRKNLLMPYISKLLITLQQINPFICDVTREAGIYLFIIFYKEGKLFRTLFNQDCQALKIMFSSLFDIYSSFISTLCYKCHDIGILCNAITYLKDEQILYRLPHSKLIQLPEYSIFNFCVNELVTNISERLVYLSLNLINNLIASFHPSKNDLNYPAIFSNSNVQDLPFKLVLYPPTTNTLTLLSKLHFSLSNELFSQLANTAINACVDSILHAIPQIPSNNELDGKLFALRNLCILRDQIIPFTEVDTSLRKVESKVQELCGEICNYFLKTFCPSGLQVLRDFVFDDKSQNEIKVIQSQIIEELVHNSINSKEDLNILHVYLHQVHLKELLEILKARIVYFAHKLTILFRNQDFEKRFLEAAKPILNY</sequence>
<keyword evidence="4" id="KW-0813">Transport</keyword>
<dbReference type="InterPro" id="IPR007265">
    <property type="entry name" value="COG_su3"/>
</dbReference>
<evidence type="ECO:0000313" key="13">
    <source>
        <dbReference type="Proteomes" id="UP000078387"/>
    </source>
</evidence>
<dbReference type="VEuPathDB" id="AmoebaDB:KM1_144830"/>
<dbReference type="PANTHER" id="PTHR13302">
    <property type="entry name" value="CONSERVED OLIGOMERIC GOLGI COMPLEX COMPONENT 3"/>
    <property type="match status" value="1"/>
</dbReference>
<dbReference type="Pfam" id="PF20671">
    <property type="entry name" value="COG3_C"/>
    <property type="match status" value="1"/>
</dbReference>
<dbReference type="VEuPathDB" id="AmoebaDB:EHI_147890"/>
<organism evidence="12 13">
    <name type="scientific">Entamoeba histolytica</name>
    <dbReference type="NCBI Taxonomy" id="5759"/>
    <lineage>
        <taxon>Eukaryota</taxon>
        <taxon>Amoebozoa</taxon>
        <taxon>Evosea</taxon>
        <taxon>Archamoebae</taxon>
        <taxon>Mastigamoebida</taxon>
        <taxon>Entamoebidae</taxon>
        <taxon>Entamoeba</taxon>
    </lineage>
</organism>
<comment type="caution">
    <text evidence="12">The sequence shown here is derived from an EMBL/GenBank/DDBJ whole genome shotgun (WGS) entry which is preliminary data.</text>
</comment>
<dbReference type="PANTHER" id="PTHR13302:SF8">
    <property type="entry name" value="CONSERVED OLIGOMERIC GOLGI COMPLEX SUBUNIT 3"/>
    <property type="match status" value="1"/>
</dbReference>
<dbReference type="GO" id="GO:0006891">
    <property type="term" value="P:intra-Golgi vesicle-mediated transport"/>
    <property type="evidence" value="ECO:0007669"/>
    <property type="project" value="TreeGrafter"/>
</dbReference>
<dbReference type="GO" id="GO:0005801">
    <property type="term" value="C:cis-Golgi network"/>
    <property type="evidence" value="ECO:0007669"/>
    <property type="project" value="InterPro"/>
</dbReference>
<dbReference type="InterPro" id="IPR048685">
    <property type="entry name" value="COG3_C"/>
</dbReference>
<accession>A0A5K1V6D6</accession>
<evidence type="ECO:0000256" key="9">
    <source>
        <dbReference type="SAM" id="Coils"/>
    </source>
</evidence>
<evidence type="ECO:0000256" key="3">
    <source>
        <dbReference type="ARBA" id="ARBA00020976"/>
    </source>
</evidence>
<evidence type="ECO:0000256" key="2">
    <source>
        <dbReference type="ARBA" id="ARBA00009936"/>
    </source>
</evidence>
<evidence type="ECO:0000256" key="8">
    <source>
        <dbReference type="ARBA" id="ARBA00031339"/>
    </source>
</evidence>
<dbReference type="Proteomes" id="UP000078387">
    <property type="component" value="Unassembled WGS sequence"/>
</dbReference>
<evidence type="ECO:0000259" key="10">
    <source>
        <dbReference type="Pfam" id="PF04136"/>
    </source>
</evidence>
<dbReference type="GO" id="GO:0000139">
    <property type="term" value="C:Golgi membrane"/>
    <property type="evidence" value="ECO:0007669"/>
    <property type="project" value="UniProtKB-SubCell"/>
</dbReference>
<evidence type="ECO:0000256" key="5">
    <source>
        <dbReference type="ARBA" id="ARBA00022927"/>
    </source>
</evidence>
<dbReference type="EMBL" id="BDEQ01000001">
    <property type="protein sequence ID" value="GAT98122.1"/>
    <property type="molecule type" value="Genomic_DNA"/>
</dbReference>
<evidence type="ECO:0000256" key="7">
    <source>
        <dbReference type="ARBA" id="ARBA00023136"/>
    </source>
</evidence>
<protein>
    <recommendedName>
        <fullName evidence="3">Conserved oligomeric Golgi complex subunit 3</fullName>
    </recommendedName>
    <alternativeName>
        <fullName evidence="8">Component of oligomeric Golgi complex 3</fullName>
    </alternativeName>
</protein>
<evidence type="ECO:0000313" key="12">
    <source>
        <dbReference type="EMBL" id="GAT98122.1"/>
    </source>
</evidence>
<dbReference type="AlphaFoldDB" id="A0A5K1V6D6"/>
<keyword evidence="5" id="KW-0653">Protein transport</keyword>
<proteinExistence type="inferred from homology"/>
<evidence type="ECO:0000256" key="1">
    <source>
        <dbReference type="ARBA" id="ARBA00004395"/>
    </source>
</evidence>
<dbReference type="VEuPathDB" id="AmoebaDB:EHI7A_080400"/>
<comment type="subcellular location">
    <subcellularLocation>
        <location evidence="1">Golgi apparatus membrane</location>
        <topology evidence="1">Peripheral membrane protein</topology>
    </subcellularLocation>
</comment>